<dbReference type="GO" id="GO:0016757">
    <property type="term" value="F:glycosyltransferase activity"/>
    <property type="evidence" value="ECO:0007669"/>
    <property type="project" value="UniProtKB-ARBA"/>
</dbReference>
<dbReference type="InterPro" id="IPR005194">
    <property type="entry name" value="Glyco_hydro_65_C"/>
</dbReference>
<evidence type="ECO:0000256" key="3">
    <source>
        <dbReference type="PIRSR" id="PIRSR036289-51"/>
    </source>
</evidence>
<evidence type="ECO:0000256" key="2">
    <source>
        <dbReference type="PIRSR" id="PIRSR036289-50"/>
    </source>
</evidence>
<reference evidence="7 8" key="1">
    <citation type="submission" date="2016-09" db="EMBL/GenBank/DDBJ databases">
        <title>Genomic analysis reveals versatility of anaerobic energy metabolism of Geosporobacter ferrireducens IRF9 of phylum Firmicutes.</title>
        <authorList>
            <person name="Kim S.-J."/>
        </authorList>
    </citation>
    <scope>NUCLEOTIDE SEQUENCE [LARGE SCALE GENOMIC DNA]</scope>
    <source>
        <strain evidence="7 8">IRF9</strain>
    </source>
</reference>
<dbReference type="InterPro" id="IPR037018">
    <property type="entry name" value="GH65_N"/>
</dbReference>
<protein>
    <submittedName>
        <fullName evidence="7">Glycoside hydrolase family 65</fullName>
    </submittedName>
</protein>
<dbReference type="Gene3D" id="1.50.10.10">
    <property type="match status" value="1"/>
</dbReference>
<evidence type="ECO:0000313" key="8">
    <source>
        <dbReference type="Proteomes" id="UP000095743"/>
    </source>
</evidence>
<dbReference type="InterPro" id="IPR008928">
    <property type="entry name" value="6-hairpin_glycosidase_sf"/>
</dbReference>
<feature type="domain" description="Glycoside hydrolase family 65 central catalytic" evidence="4">
    <location>
        <begin position="312"/>
        <end position="671"/>
    </location>
</feature>
<dbReference type="InterPro" id="IPR012341">
    <property type="entry name" value="6hp_glycosidase-like_sf"/>
</dbReference>
<dbReference type="PANTHER" id="PTHR11051:SF14">
    <property type="entry name" value="MALTOSE PHOSPHORYLASE"/>
    <property type="match status" value="1"/>
</dbReference>
<dbReference type="InterPro" id="IPR005196">
    <property type="entry name" value="Glyco_hydro_65_N"/>
</dbReference>
<dbReference type="InterPro" id="IPR017045">
    <property type="entry name" value="Malt_Pase/Glycosyl_Hdrlase"/>
</dbReference>
<accession>A0A1D8GEG1</accession>
<organism evidence="7 8">
    <name type="scientific">Geosporobacter ferrireducens</name>
    <dbReference type="NCBI Taxonomy" id="1424294"/>
    <lineage>
        <taxon>Bacteria</taxon>
        <taxon>Bacillati</taxon>
        <taxon>Bacillota</taxon>
        <taxon>Clostridia</taxon>
        <taxon>Peptostreptococcales</taxon>
        <taxon>Thermotaleaceae</taxon>
        <taxon>Geosporobacter</taxon>
    </lineage>
</organism>
<feature type="binding site" evidence="3">
    <location>
        <begin position="585"/>
        <end position="586"/>
    </location>
    <ligand>
        <name>substrate</name>
    </ligand>
</feature>
<feature type="binding site" evidence="3">
    <location>
        <begin position="346"/>
        <end position="347"/>
    </location>
    <ligand>
        <name>substrate</name>
    </ligand>
</feature>
<dbReference type="SUPFAM" id="SSF74650">
    <property type="entry name" value="Galactose mutarotase-like"/>
    <property type="match status" value="1"/>
</dbReference>
<dbReference type="RefSeq" id="WP_069974867.1">
    <property type="nucleotide sequence ID" value="NZ_CP017269.1"/>
</dbReference>
<evidence type="ECO:0000313" key="7">
    <source>
        <dbReference type="EMBL" id="AOT69301.1"/>
    </source>
</evidence>
<evidence type="ECO:0000259" key="5">
    <source>
        <dbReference type="Pfam" id="PF03633"/>
    </source>
</evidence>
<keyword evidence="8" id="KW-1185">Reference proteome</keyword>
<sequence>MWKLESSSLDLTVLPVEESLYTLANGYLGIRGCFEEGYPQHYTSIRGTYINGFYDLVEAKYSEKLFGFPEMQEKMPNLMDVQTIEIYLDGECVSLFNGNHVNYKRTLYFDEGYAERSFEYQTQKGKSASIRFRRMVSFQIKELFAIEVKIKYEGEILVKSYMNGEVSNYTDAFDPRVGEHAKLLDWKSSNLIDGRYMIITARTKQTDYEVGCAVYHHCSEKDAFVEIAGEQEPKMRAVYSTNGRMTLTKYAAYSHSRHNQEPVLHRILDIIKKHSIRSFDEHLAIQRLYLENFWHHSDIQIYGNDLIQQGVRFSLFQLLQSVGKDGLTNIAAKGLTGEGYEGHYFWDTEIYILPVLQLVQPEIAEKLLIYRHSILDHARKEARILGHKRGVKYPWRTIAGRECSTFFPAGTAQYHINGDIAYGFIQHYLQHEDLDFICRYGAEVIFETARLWLDVGHFHDGKFMIHNVTGPDEYSCIVNNNYYTNAMARYNMEWAVKFYEMLKLENPQILEEITRKIQMVETEIDEMIEASQNMYLPYDEVLKIHKQDDAFLDKALWDFEGTPEEKYPLLLYYHPLTIYRYQVIKQADTVLAHFLLEDFSEEASIRNAFDYYEKVTTHDSSLSSCIYGIMASKCGYYEKAYDYFMETVRLDLDNTHGNTKDGLHIANLGGTALSVIFGFAGYRIKNEGIALSPWCPQNWSGYGFRLIYRGRKLCVKVTDYLEIELLEGEKLQLKVYGRQYELEKVLKIPLEGLKRDDQSCNI</sequence>
<dbReference type="Gene3D" id="2.70.98.40">
    <property type="entry name" value="Glycoside hydrolase, family 65, N-terminal domain"/>
    <property type="match status" value="1"/>
</dbReference>
<feature type="domain" description="Glycoside hydrolase family 65 N-terminal" evidence="6">
    <location>
        <begin position="8"/>
        <end position="257"/>
    </location>
</feature>
<dbReference type="Gene3D" id="2.60.420.10">
    <property type="entry name" value="Maltose phosphorylase, domain 3"/>
    <property type="match status" value="1"/>
</dbReference>
<dbReference type="STRING" id="1424294.Gferi_06785"/>
<feature type="active site" description="Proton donor" evidence="2">
    <location>
        <position position="473"/>
    </location>
</feature>
<dbReference type="GO" id="GO:0004553">
    <property type="term" value="F:hydrolase activity, hydrolyzing O-glycosyl compounds"/>
    <property type="evidence" value="ECO:0007669"/>
    <property type="project" value="TreeGrafter"/>
</dbReference>
<evidence type="ECO:0000256" key="1">
    <source>
        <dbReference type="ARBA" id="ARBA00006768"/>
    </source>
</evidence>
<comment type="similarity">
    <text evidence="1">Belongs to the glycosyl hydrolase 65 family.</text>
</comment>
<dbReference type="Proteomes" id="UP000095743">
    <property type="component" value="Chromosome"/>
</dbReference>
<dbReference type="SUPFAM" id="SSF48208">
    <property type="entry name" value="Six-hairpin glycosidases"/>
    <property type="match status" value="1"/>
</dbReference>
<dbReference type="AlphaFoldDB" id="A0A1D8GEG1"/>
<evidence type="ECO:0000259" key="4">
    <source>
        <dbReference type="Pfam" id="PF03632"/>
    </source>
</evidence>
<name>A0A1D8GEG1_9FIRM</name>
<dbReference type="InterPro" id="IPR005195">
    <property type="entry name" value="Glyco_hydro_65_M"/>
</dbReference>
<keyword evidence="7" id="KW-0378">Hydrolase</keyword>
<evidence type="ECO:0000259" key="6">
    <source>
        <dbReference type="Pfam" id="PF03636"/>
    </source>
</evidence>
<dbReference type="KEGG" id="gfe:Gferi_06785"/>
<dbReference type="PIRSF" id="PIRSF036289">
    <property type="entry name" value="Glycosyl_hydrolase_malt_phosph"/>
    <property type="match status" value="1"/>
</dbReference>
<dbReference type="EMBL" id="CP017269">
    <property type="protein sequence ID" value="AOT69301.1"/>
    <property type="molecule type" value="Genomic_DNA"/>
</dbReference>
<dbReference type="Pfam" id="PF03636">
    <property type="entry name" value="Glyco_hydro_65N"/>
    <property type="match status" value="1"/>
</dbReference>
<dbReference type="GO" id="GO:0005975">
    <property type="term" value="P:carbohydrate metabolic process"/>
    <property type="evidence" value="ECO:0007669"/>
    <property type="project" value="InterPro"/>
</dbReference>
<dbReference type="GO" id="GO:0030246">
    <property type="term" value="F:carbohydrate binding"/>
    <property type="evidence" value="ECO:0007669"/>
    <property type="project" value="InterPro"/>
</dbReference>
<dbReference type="PANTHER" id="PTHR11051">
    <property type="entry name" value="GLYCOSYL HYDROLASE-RELATED"/>
    <property type="match status" value="1"/>
</dbReference>
<proteinExistence type="inferred from homology"/>
<gene>
    <name evidence="7" type="ORF">Gferi_06785</name>
</gene>
<dbReference type="InterPro" id="IPR011013">
    <property type="entry name" value="Gal_mutarotase_sf_dom"/>
</dbReference>
<dbReference type="Pfam" id="PF03632">
    <property type="entry name" value="Glyco_hydro_65m"/>
    <property type="match status" value="1"/>
</dbReference>
<feature type="domain" description="Glycoside hydrolase family 65 C-terminal" evidence="5">
    <location>
        <begin position="683"/>
        <end position="742"/>
    </location>
</feature>
<dbReference type="Pfam" id="PF03633">
    <property type="entry name" value="Glyco_hydro_65C"/>
    <property type="match status" value="1"/>
</dbReference>
<dbReference type="OrthoDB" id="9758855at2"/>